<evidence type="ECO:0000313" key="1">
    <source>
        <dbReference type="EMBL" id="KPW97408.1"/>
    </source>
</evidence>
<dbReference type="RefSeq" id="WP_147474606.1">
    <property type="nucleotide sequence ID" value="NZ_LIIH01000197.1"/>
</dbReference>
<dbReference type="PATRIC" id="fig|264450.4.peg.1030"/>
<evidence type="ECO:0000313" key="2">
    <source>
        <dbReference type="Proteomes" id="UP000050381"/>
    </source>
</evidence>
<dbReference type="Proteomes" id="UP000050381">
    <property type="component" value="Unassembled WGS sequence"/>
</dbReference>
<accession>A0A0P9SFZ0</accession>
<name>A0A0P9SFZ0_PSESX</name>
<comment type="caution">
    <text evidence="1">The sequence shown here is derived from an EMBL/GenBank/DDBJ whole genome shotgun (WGS) entry which is preliminary data.</text>
</comment>
<proteinExistence type="predicted"/>
<sequence>MTYVDPATLRTFTAPFCYLPPQKRANHASGNTPDLASHIVRLLGKVRYPLKTLSRRAIERSMNSRQTKLVF</sequence>
<reference evidence="1 2" key="1">
    <citation type="submission" date="2015-09" db="EMBL/GenBank/DDBJ databases">
        <title>Genome announcement of multiple Pseudomonas syringae strains.</title>
        <authorList>
            <person name="Thakur S."/>
            <person name="Wang P.W."/>
            <person name="Gong Y."/>
            <person name="Weir B.S."/>
            <person name="Guttman D.S."/>
        </authorList>
    </citation>
    <scope>NUCLEOTIDE SEQUENCE [LARGE SCALE GENOMIC DNA]</scope>
    <source>
        <strain evidence="1 2">ICMP9419</strain>
    </source>
</reference>
<gene>
    <name evidence="1" type="ORF">ALO79_100570</name>
</gene>
<organism evidence="1 2">
    <name type="scientific">Pseudomonas syringae pv. castaneae</name>
    <dbReference type="NCBI Taxonomy" id="264450"/>
    <lineage>
        <taxon>Bacteria</taxon>
        <taxon>Pseudomonadati</taxon>
        <taxon>Pseudomonadota</taxon>
        <taxon>Gammaproteobacteria</taxon>
        <taxon>Pseudomonadales</taxon>
        <taxon>Pseudomonadaceae</taxon>
        <taxon>Pseudomonas</taxon>
        <taxon>Pseudomonas syringae</taxon>
    </lineage>
</organism>
<dbReference type="AlphaFoldDB" id="A0A0P9SFZ0"/>
<dbReference type="EMBL" id="LJQD01000175">
    <property type="protein sequence ID" value="KPW97408.1"/>
    <property type="molecule type" value="Genomic_DNA"/>
</dbReference>
<protein>
    <submittedName>
        <fullName evidence="1">Uncharacterized protein</fullName>
    </submittedName>
</protein>